<organism evidence="5 6">
    <name type="scientific">Streptomyces fungicidicus</name>
    <dbReference type="NCBI Taxonomy" id="68203"/>
    <lineage>
        <taxon>Bacteria</taxon>
        <taxon>Bacillati</taxon>
        <taxon>Actinomycetota</taxon>
        <taxon>Actinomycetes</taxon>
        <taxon>Kitasatosporales</taxon>
        <taxon>Streptomycetaceae</taxon>
        <taxon>Streptomyces</taxon>
    </lineage>
</organism>
<dbReference type="PANTHER" id="PTHR43877">
    <property type="entry name" value="AMINOALKYLPHOSPHONATE N-ACETYLTRANSFERASE-RELATED-RELATED"/>
    <property type="match status" value="1"/>
</dbReference>
<dbReference type="InterPro" id="IPR000182">
    <property type="entry name" value="GNAT_dom"/>
</dbReference>
<protein>
    <submittedName>
        <fullName evidence="5">GNAT family N-acetyltransferase</fullName>
    </submittedName>
</protein>
<proteinExistence type="predicted"/>
<accession>A0A494UZK5</accession>
<keyword evidence="6" id="KW-1185">Reference proteome</keyword>
<dbReference type="PROSITE" id="PS51186">
    <property type="entry name" value="GNAT"/>
    <property type="match status" value="1"/>
</dbReference>
<name>A0A494UZK5_9ACTN</name>
<evidence type="ECO:0000313" key="6">
    <source>
        <dbReference type="Proteomes" id="UP000282170"/>
    </source>
</evidence>
<keyword evidence="5" id="KW-0614">Plasmid</keyword>
<dbReference type="CDD" id="cd04301">
    <property type="entry name" value="NAT_SF"/>
    <property type="match status" value="1"/>
</dbReference>
<dbReference type="Pfam" id="PF00583">
    <property type="entry name" value="Acetyltransf_1"/>
    <property type="match status" value="1"/>
</dbReference>
<dbReference type="InterPro" id="IPR016181">
    <property type="entry name" value="Acyl_CoA_acyltransferase"/>
</dbReference>
<gene>
    <name evidence="5" type="ORF">CNQ36_33145</name>
</gene>
<dbReference type="AlphaFoldDB" id="A0A494UZK5"/>
<feature type="region of interest" description="Disordered" evidence="3">
    <location>
        <begin position="1"/>
        <end position="21"/>
    </location>
</feature>
<keyword evidence="2" id="KW-0012">Acyltransferase</keyword>
<reference evidence="5 6" key="1">
    <citation type="submission" date="2017-09" db="EMBL/GenBank/DDBJ databases">
        <authorList>
            <person name="Zhang H."/>
            <person name="Hu S."/>
            <person name="Xu J."/>
            <person name="He Z."/>
        </authorList>
    </citation>
    <scope>NUCLEOTIDE SEQUENCE [LARGE SCALE GENOMIC DNA]</scope>
    <source>
        <strain evidence="5 6">TXX3120</strain>
        <plasmid evidence="5 6">p1</plasmid>
    </source>
</reference>
<feature type="domain" description="N-acetyltransferase" evidence="4">
    <location>
        <begin position="14"/>
        <end position="183"/>
    </location>
</feature>
<evidence type="ECO:0000313" key="5">
    <source>
        <dbReference type="EMBL" id="AYL40273.1"/>
    </source>
</evidence>
<dbReference type="RefSeq" id="WP_121549440.1">
    <property type="nucleotide sequence ID" value="NZ_CP023408.1"/>
</dbReference>
<dbReference type="GO" id="GO:0016747">
    <property type="term" value="F:acyltransferase activity, transferring groups other than amino-acyl groups"/>
    <property type="evidence" value="ECO:0007669"/>
    <property type="project" value="InterPro"/>
</dbReference>
<dbReference type="PANTHER" id="PTHR43877:SF2">
    <property type="entry name" value="AMINOALKYLPHOSPHONATE N-ACETYLTRANSFERASE-RELATED"/>
    <property type="match status" value="1"/>
</dbReference>
<evidence type="ECO:0000256" key="2">
    <source>
        <dbReference type="ARBA" id="ARBA00023315"/>
    </source>
</evidence>
<dbReference type="EMBL" id="CP023408">
    <property type="protein sequence ID" value="AYL40273.1"/>
    <property type="molecule type" value="Genomic_DNA"/>
</dbReference>
<keyword evidence="1 5" id="KW-0808">Transferase</keyword>
<evidence type="ECO:0000259" key="4">
    <source>
        <dbReference type="PROSITE" id="PS51186"/>
    </source>
</evidence>
<dbReference type="SUPFAM" id="SSF55729">
    <property type="entry name" value="Acyl-CoA N-acyltransferases (Nat)"/>
    <property type="match status" value="1"/>
</dbReference>
<dbReference type="InterPro" id="IPR050832">
    <property type="entry name" value="Bact_Acetyltransf"/>
</dbReference>
<geneLocation type="plasmid" evidence="5 6">
    <name>p1</name>
</geneLocation>
<dbReference type="Proteomes" id="UP000282170">
    <property type="component" value="Plasmid p1"/>
</dbReference>
<dbReference type="KEGG" id="sfug:CNQ36_33145"/>
<dbReference type="Gene3D" id="3.40.630.30">
    <property type="match status" value="1"/>
</dbReference>
<evidence type="ECO:0000256" key="1">
    <source>
        <dbReference type="ARBA" id="ARBA00022679"/>
    </source>
</evidence>
<evidence type="ECO:0000256" key="3">
    <source>
        <dbReference type="SAM" id="MobiDB-lite"/>
    </source>
</evidence>
<sequence>MTHRSPDATHTAAPSIRDRTGDDLEECVRVLGEVHRSDGYPVNWPEDPAGWLSRGSELGAWIVEADGRVAGHVSLAPGGPDDVAPGVWSEHGAGRAPDRTAVLGRLFVAPRARGRGVGALLIGRAVERARHAGLHPVLDVVSTDTAAMALYERLGWQPMATVQRQWTPGRTVTVHCYGAPPGVPAP</sequence>